<dbReference type="GeneID" id="106752986"/>
<dbReference type="Pfam" id="PF00098">
    <property type="entry name" value="zf-CCHC"/>
    <property type="match status" value="1"/>
</dbReference>
<proteinExistence type="inferred from homology"/>
<dbReference type="KEGG" id="vra:106752986"/>
<evidence type="ECO:0000259" key="5">
    <source>
        <dbReference type="PROSITE" id="PS50158"/>
    </source>
</evidence>
<dbReference type="Gene3D" id="3.40.640.10">
    <property type="entry name" value="Type I PLP-dependent aspartate aminotransferase-like (Major domain)"/>
    <property type="match status" value="1"/>
</dbReference>
<comment type="similarity">
    <text evidence="2">Belongs to the class-V pyridoxal-phosphate-dependent aminotransferase family. NifS/IscS subfamily.</text>
</comment>
<feature type="compositionally biased region" description="Acidic residues" evidence="4">
    <location>
        <begin position="164"/>
        <end position="173"/>
    </location>
</feature>
<dbReference type="PROSITE" id="PS50158">
    <property type="entry name" value="ZF_CCHC"/>
    <property type="match status" value="1"/>
</dbReference>
<dbReference type="Gene3D" id="4.10.60.10">
    <property type="entry name" value="Zinc finger, CCHC-type"/>
    <property type="match status" value="1"/>
</dbReference>
<dbReference type="STRING" id="3916.A0A1S3T910"/>
<dbReference type="SUPFAM" id="SSF57756">
    <property type="entry name" value="Retrovirus zinc finger-like domains"/>
    <property type="match status" value="1"/>
</dbReference>
<dbReference type="GO" id="GO:0005739">
    <property type="term" value="C:mitochondrion"/>
    <property type="evidence" value="ECO:0007669"/>
    <property type="project" value="TreeGrafter"/>
</dbReference>
<accession>A0A1S3T910</accession>
<evidence type="ECO:0000256" key="2">
    <source>
        <dbReference type="ARBA" id="ARBA00006490"/>
    </source>
</evidence>
<feature type="domain" description="CCHC-type" evidence="5">
    <location>
        <begin position="83"/>
        <end position="98"/>
    </location>
</feature>
<dbReference type="InterPro" id="IPR000192">
    <property type="entry name" value="Aminotrans_V_dom"/>
</dbReference>
<dbReference type="InterPro" id="IPR036875">
    <property type="entry name" value="Znf_CCHC_sf"/>
</dbReference>
<keyword evidence="3" id="KW-0862">Zinc</keyword>
<dbReference type="InterPro" id="IPR001878">
    <property type="entry name" value="Znf_CCHC"/>
</dbReference>
<feature type="region of interest" description="Disordered" evidence="4">
    <location>
        <begin position="154"/>
        <end position="175"/>
    </location>
</feature>
<evidence type="ECO:0000256" key="4">
    <source>
        <dbReference type="SAM" id="MobiDB-lite"/>
    </source>
</evidence>
<dbReference type="InterPro" id="IPR015424">
    <property type="entry name" value="PyrdxlP-dep_Trfase"/>
</dbReference>
<evidence type="ECO:0000313" key="6">
    <source>
        <dbReference type="Proteomes" id="UP000087766"/>
    </source>
</evidence>
<gene>
    <name evidence="7" type="primary">LOC106752986</name>
</gene>
<protein>
    <submittedName>
        <fullName evidence="7">Uncharacterized protein LOC106752986</fullName>
    </submittedName>
</protein>
<organism evidence="6 7">
    <name type="scientific">Vigna radiata var. radiata</name>
    <name type="common">Mung bean</name>
    <name type="synonym">Phaseolus aureus</name>
    <dbReference type="NCBI Taxonomy" id="3916"/>
    <lineage>
        <taxon>Eukaryota</taxon>
        <taxon>Viridiplantae</taxon>
        <taxon>Streptophyta</taxon>
        <taxon>Embryophyta</taxon>
        <taxon>Tracheophyta</taxon>
        <taxon>Spermatophyta</taxon>
        <taxon>Magnoliopsida</taxon>
        <taxon>eudicotyledons</taxon>
        <taxon>Gunneridae</taxon>
        <taxon>Pentapetalae</taxon>
        <taxon>rosids</taxon>
        <taxon>fabids</taxon>
        <taxon>Fabales</taxon>
        <taxon>Fabaceae</taxon>
        <taxon>Papilionoideae</taxon>
        <taxon>50 kb inversion clade</taxon>
        <taxon>NPAAA clade</taxon>
        <taxon>indigoferoid/millettioid clade</taxon>
        <taxon>Phaseoleae</taxon>
        <taxon>Vigna</taxon>
    </lineage>
</organism>
<sequence>MAKVVNGMMKDGYNEPADDEHQTVNLIVALKKTRVKDRSALYFLYNAVDEYGFEKIAHAKSGKEAWEILKVAPKGDTRVKSSKCYNCGKVGHIAKYCKTETKGETNLVTVDGEEKCGILLMAKSLDTVDMESPIPTMDEVNSVELEVLKKATHEKEEKTSSVLEADEEEDEDVEKNPMKMSVEMVEKSPEARAAHDNHADGAQVRPAGRFQGHLSIFRLNLTAAIRPETGLVWVMVVNNEIGVVQPVEEIGRICKEFNVSFHTDAAQALGKIPIDVVEWA</sequence>
<evidence type="ECO:0000313" key="7">
    <source>
        <dbReference type="RefSeq" id="XP_014490252.1"/>
    </source>
</evidence>
<comment type="cofactor">
    <cofactor evidence="1">
        <name>pyridoxal 5'-phosphate</name>
        <dbReference type="ChEBI" id="CHEBI:597326"/>
    </cofactor>
</comment>
<dbReference type="Proteomes" id="UP000087766">
    <property type="component" value="Unplaced"/>
</dbReference>
<dbReference type="RefSeq" id="XP_014490252.1">
    <property type="nucleotide sequence ID" value="XM_014634766.1"/>
</dbReference>
<keyword evidence="3" id="KW-0479">Metal-binding</keyword>
<dbReference type="InterPro" id="IPR015421">
    <property type="entry name" value="PyrdxlP-dep_Trfase_major"/>
</dbReference>
<dbReference type="AlphaFoldDB" id="A0A1S3T910"/>
<dbReference type="SUPFAM" id="SSF53383">
    <property type="entry name" value="PLP-dependent transferases"/>
    <property type="match status" value="1"/>
</dbReference>
<dbReference type="PANTHER" id="PTHR11601:SF34">
    <property type="entry name" value="CYSTEINE DESULFURASE"/>
    <property type="match status" value="1"/>
</dbReference>
<dbReference type="SMART" id="SM00343">
    <property type="entry name" value="ZnF_C2HC"/>
    <property type="match status" value="1"/>
</dbReference>
<reference evidence="7" key="1">
    <citation type="submission" date="2025-08" db="UniProtKB">
        <authorList>
            <consortium name="RefSeq"/>
        </authorList>
    </citation>
    <scope>IDENTIFICATION</scope>
    <source>
        <tissue evidence="7">Leaf</tissue>
    </source>
</reference>
<name>A0A1S3T910_VIGRR</name>
<dbReference type="Pfam" id="PF00266">
    <property type="entry name" value="Aminotran_5"/>
    <property type="match status" value="1"/>
</dbReference>
<dbReference type="GO" id="GO:0031071">
    <property type="term" value="F:cysteine desulfurase activity"/>
    <property type="evidence" value="ECO:0007669"/>
    <property type="project" value="TreeGrafter"/>
</dbReference>
<evidence type="ECO:0000256" key="1">
    <source>
        <dbReference type="ARBA" id="ARBA00001933"/>
    </source>
</evidence>
<dbReference type="OrthoDB" id="1747797at2759"/>
<dbReference type="PANTHER" id="PTHR11601">
    <property type="entry name" value="CYSTEINE DESULFURYLASE FAMILY MEMBER"/>
    <property type="match status" value="1"/>
</dbReference>
<dbReference type="GO" id="GO:0008270">
    <property type="term" value="F:zinc ion binding"/>
    <property type="evidence" value="ECO:0007669"/>
    <property type="project" value="UniProtKB-KW"/>
</dbReference>
<dbReference type="GO" id="GO:0003676">
    <property type="term" value="F:nucleic acid binding"/>
    <property type="evidence" value="ECO:0007669"/>
    <property type="project" value="InterPro"/>
</dbReference>
<keyword evidence="3" id="KW-0863">Zinc-finger</keyword>
<keyword evidence="6" id="KW-1185">Reference proteome</keyword>
<dbReference type="GO" id="GO:0016226">
    <property type="term" value="P:iron-sulfur cluster assembly"/>
    <property type="evidence" value="ECO:0007669"/>
    <property type="project" value="TreeGrafter"/>
</dbReference>
<evidence type="ECO:0000256" key="3">
    <source>
        <dbReference type="PROSITE-ProRule" id="PRU00047"/>
    </source>
</evidence>
<dbReference type="GO" id="GO:0005829">
    <property type="term" value="C:cytosol"/>
    <property type="evidence" value="ECO:0007669"/>
    <property type="project" value="TreeGrafter"/>
</dbReference>